<gene>
    <name evidence="1" type="ORF">RMSM_01602</name>
</gene>
<comment type="caution">
    <text evidence="1">The sequence shown here is derived from an EMBL/GenBank/DDBJ whole genome shotgun (WGS) entry which is preliminary data.</text>
</comment>
<sequence>MQNLIMKTPLTHLFYTALFVGTLSITGCGDSDAPAIVGGPTPEIQAQLDARENDYAKSMAESRKGDRSQ</sequence>
<protein>
    <submittedName>
        <fullName evidence="1">Uncharacterized protein</fullName>
    </submittedName>
</protein>
<evidence type="ECO:0000313" key="1">
    <source>
        <dbReference type="EMBL" id="EMI21458.1"/>
    </source>
</evidence>
<dbReference type="PATRIC" id="fig|1265738.3.peg.1590"/>
<organism evidence="1 2">
    <name type="scientific">Rhodopirellula maiorica SM1</name>
    <dbReference type="NCBI Taxonomy" id="1265738"/>
    <lineage>
        <taxon>Bacteria</taxon>
        <taxon>Pseudomonadati</taxon>
        <taxon>Planctomycetota</taxon>
        <taxon>Planctomycetia</taxon>
        <taxon>Pirellulales</taxon>
        <taxon>Pirellulaceae</taxon>
        <taxon>Novipirellula</taxon>
    </lineage>
</organism>
<dbReference type="PROSITE" id="PS51257">
    <property type="entry name" value="PROKAR_LIPOPROTEIN"/>
    <property type="match status" value="1"/>
</dbReference>
<dbReference type="Proteomes" id="UP000011991">
    <property type="component" value="Unassembled WGS sequence"/>
</dbReference>
<evidence type="ECO:0000313" key="2">
    <source>
        <dbReference type="Proteomes" id="UP000011991"/>
    </source>
</evidence>
<keyword evidence="2" id="KW-1185">Reference proteome</keyword>
<dbReference type="AlphaFoldDB" id="M5RQ42"/>
<proteinExistence type="predicted"/>
<accession>M5RQ42</accession>
<dbReference type="EMBL" id="ANOG01000246">
    <property type="protein sequence ID" value="EMI21458.1"/>
    <property type="molecule type" value="Genomic_DNA"/>
</dbReference>
<reference evidence="1 2" key="1">
    <citation type="journal article" date="2013" name="Mar. Genomics">
        <title>Expression of sulfatases in Rhodopirellula baltica and the diversity of sulfatases in the genus Rhodopirellula.</title>
        <authorList>
            <person name="Wegner C.E."/>
            <person name="Richter-Heitmann T."/>
            <person name="Klindworth A."/>
            <person name="Klockow C."/>
            <person name="Richter M."/>
            <person name="Achstetter T."/>
            <person name="Glockner F.O."/>
            <person name="Harder J."/>
        </authorList>
    </citation>
    <scope>NUCLEOTIDE SEQUENCE [LARGE SCALE GENOMIC DNA]</scope>
    <source>
        <strain evidence="1 2">SM1</strain>
    </source>
</reference>
<name>M5RQ42_9BACT</name>